<accession>A0A0G4J576</accession>
<evidence type="ECO:0000313" key="3">
    <source>
        <dbReference type="EMBL" id="SPR01627.1"/>
    </source>
</evidence>
<dbReference type="Proteomes" id="UP000290189">
    <property type="component" value="Unassembled WGS sequence"/>
</dbReference>
<reference evidence="3 5" key="2">
    <citation type="submission" date="2018-03" db="EMBL/GenBank/DDBJ databases">
        <authorList>
            <person name="Fogelqvist J."/>
        </authorList>
    </citation>
    <scope>NUCLEOTIDE SEQUENCE [LARGE SCALE GENOMIC DNA]</scope>
</reference>
<geneLocation type="mitochondrion" evidence="3"/>
<dbReference type="EMBL" id="OVEO01000018">
    <property type="protein sequence ID" value="SPR01627.1"/>
    <property type="molecule type" value="Genomic_DNA"/>
</dbReference>
<evidence type="ECO:0008006" key="6">
    <source>
        <dbReference type="Google" id="ProtNLM"/>
    </source>
</evidence>
<keyword evidence="3" id="KW-0496">Mitochondrion</keyword>
<reference evidence="2 4" key="1">
    <citation type="submission" date="2015-02" db="EMBL/GenBank/DDBJ databases">
        <authorList>
            <person name="Chooi Y.-H."/>
        </authorList>
    </citation>
    <scope>NUCLEOTIDE SEQUENCE [LARGE SCALE GENOMIC DNA]</scope>
    <source>
        <strain evidence="2">E3</strain>
    </source>
</reference>
<dbReference type="GO" id="GO:0003676">
    <property type="term" value="F:nucleic acid binding"/>
    <property type="evidence" value="ECO:0007669"/>
    <property type="project" value="InterPro"/>
</dbReference>
<dbReference type="EMBL" id="CDSF01000131">
    <property type="protein sequence ID" value="CEP02549.1"/>
    <property type="molecule type" value="Genomic_DNA"/>
</dbReference>
<keyword evidence="4" id="KW-1185">Reference proteome</keyword>
<dbReference type="Gene3D" id="3.30.70.330">
    <property type="match status" value="1"/>
</dbReference>
<evidence type="ECO:0000313" key="5">
    <source>
        <dbReference type="Proteomes" id="UP000290189"/>
    </source>
</evidence>
<dbReference type="InterPro" id="IPR035979">
    <property type="entry name" value="RBD_domain_sf"/>
</dbReference>
<proteinExistence type="predicted"/>
<dbReference type="SUPFAM" id="SSF54928">
    <property type="entry name" value="RNA-binding domain, RBD"/>
    <property type="match status" value="1"/>
</dbReference>
<feature type="compositionally biased region" description="Pro residues" evidence="1">
    <location>
        <begin position="152"/>
        <end position="161"/>
    </location>
</feature>
<feature type="region of interest" description="Disordered" evidence="1">
    <location>
        <begin position="100"/>
        <end position="184"/>
    </location>
</feature>
<name>A0A0G4J576_PLABS</name>
<evidence type="ECO:0000256" key="1">
    <source>
        <dbReference type="SAM" id="MobiDB-lite"/>
    </source>
</evidence>
<dbReference type="AlphaFoldDB" id="A0A0G4J576"/>
<sequence length="258" mass="28798">MTTGGSWPPPGRAAKFVGGRAAPVGLRVRVSNIASVVTPRELIHFFLKDCGHSLVCTPERQISQTGVAILEFANETATHAALRLTGASLHNQVIHVEVAGAPERRMHHEPPPAWSREPPPRFQQHPKSRQPQYHDRSQPRGRSGSRGDLRRPSPPRPPPPPRSHRAPDPSPADLMTDEKDPARQDVVDPVFARRWAAIGRWEQIDALRQRLRRIASDVDAARHSVMRAELATQGNEFQSVLESIRLRDLDKQLEALAR</sequence>
<dbReference type="Proteomes" id="UP000039324">
    <property type="component" value="Unassembled WGS sequence"/>
</dbReference>
<gene>
    <name evidence="2" type="ORF">PBRA_009133</name>
    <name evidence="3" type="ORF">PLBR_LOCUS8842</name>
</gene>
<organism evidence="2 4">
    <name type="scientific">Plasmodiophora brassicae</name>
    <name type="common">Clubroot disease agent</name>
    <dbReference type="NCBI Taxonomy" id="37360"/>
    <lineage>
        <taxon>Eukaryota</taxon>
        <taxon>Sar</taxon>
        <taxon>Rhizaria</taxon>
        <taxon>Endomyxa</taxon>
        <taxon>Phytomyxea</taxon>
        <taxon>Plasmodiophorida</taxon>
        <taxon>Plasmodiophoridae</taxon>
        <taxon>Plasmodiophora</taxon>
    </lineage>
</organism>
<protein>
    <recommendedName>
        <fullName evidence="6">RRM domain-containing protein</fullName>
    </recommendedName>
</protein>
<evidence type="ECO:0000313" key="2">
    <source>
        <dbReference type="EMBL" id="CEP02549.1"/>
    </source>
</evidence>
<evidence type="ECO:0000313" key="4">
    <source>
        <dbReference type="Proteomes" id="UP000039324"/>
    </source>
</evidence>
<dbReference type="InterPro" id="IPR012677">
    <property type="entry name" value="Nucleotide-bd_a/b_plait_sf"/>
</dbReference>